<evidence type="ECO:0000313" key="2">
    <source>
        <dbReference type="EMBL" id="TDK23918.1"/>
    </source>
</evidence>
<feature type="transmembrane region" description="Helical" evidence="1">
    <location>
        <begin position="54"/>
        <end position="76"/>
    </location>
</feature>
<keyword evidence="3" id="KW-1185">Reference proteome</keyword>
<keyword evidence="1" id="KW-0812">Transmembrane</keyword>
<dbReference type="EMBL" id="SMTK01000005">
    <property type="protein sequence ID" value="TDK23918.1"/>
    <property type="molecule type" value="Genomic_DNA"/>
</dbReference>
<comment type="caution">
    <text evidence="2">The sequence shown here is derived from an EMBL/GenBank/DDBJ whole genome shotgun (WGS) entry which is preliminary data.</text>
</comment>
<dbReference type="RefSeq" id="WP_133404603.1">
    <property type="nucleotide sequence ID" value="NZ_SMTK01000005.1"/>
</dbReference>
<proteinExistence type="predicted"/>
<evidence type="ECO:0000256" key="1">
    <source>
        <dbReference type="SAM" id="Phobius"/>
    </source>
</evidence>
<name>A0A4R5TPB1_9MICC</name>
<gene>
    <name evidence="2" type="ORF">E2F48_14055</name>
</gene>
<dbReference type="AlphaFoldDB" id="A0A4R5TPB1"/>
<accession>A0A4R5TPB1</accession>
<dbReference type="Proteomes" id="UP000295411">
    <property type="component" value="Unassembled WGS sequence"/>
</dbReference>
<keyword evidence="1" id="KW-0472">Membrane</keyword>
<feature type="transmembrane region" description="Helical" evidence="1">
    <location>
        <begin position="6"/>
        <end position="25"/>
    </location>
</feature>
<sequence>MEQQIFSFIFGLFCLGVGVVSALLTPRINRARKALTKSISPDNPRRGLNAYGKITYTAFTIISLVMGVVFIAVSLFELATGVRR</sequence>
<organism evidence="2 3">
    <name type="scientific">Arthrobacter crusticola</name>
    <dbReference type="NCBI Taxonomy" id="2547960"/>
    <lineage>
        <taxon>Bacteria</taxon>
        <taxon>Bacillati</taxon>
        <taxon>Actinomycetota</taxon>
        <taxon>Actinomycetes</taxon>
        <taxon>Micrococcales</taxon>
        <taxon>Micrococcaceae</taxon>
        <taxon>Arthrobacter</taxon>
    </lineage>
</organism>
<keyword evidence="1" id="KW-1133">Transmembrane helix</keyword>
<protein>
    <submittedName>
        <fullName evidence="2">Uncharacterized protein</fullName>
    </submittedName>
</protein>
<reference evidence="2 3" key="1">
    <citation type="submission" date="2019-03" db="EMBL/GenBank/DDBJ databases">
        <title>Arthrobacter sp. nov., an bacterium isolated from biocrust in Mu Us Desert.</title>
        <authorList>
            <person name="Lixiong L."/>
        </authorList>
    </citation>
    <scope>NUCLEOTIDE SEQUENCE [LARGE SCALE GENOMIC DNA]</scope>
    <source>
        <strain evidence="2 3">SLN-3</strain>
    </source>
</reference>
<evidence type="ECO:0000313" key="3">
    <source>
        <dbReference type="Proteomes" id="UP000295411"/>
    </source>
</evidence>